<proteinExistence type="predicted"/>
<evidence type="ECO:0000256" key="4">
    <source>
        <dbReference type="ARBA" id="ARBA00039140"/>
    </source>
</evidence>
<dbReference type="PROSITE" id="PS50110">
    <property type="entry name" value="RESPONSE_REGULATORY"/>
    <property type="match status" value="1"/>
</dbReference>
<dbReference type="Gene3D" id="3.40.50.2300">
    <property type="match status" value="1"/>
</dbReference>
<evidence type="ECO:0000259" key="6">
    <source>
        <dbReference type="PROSITE" id="PS50110"/>
    </source>
</evidence>
<dbReference type="CDD" id="cd16432">
    <property type="entry name" value="CheB_Rec"/>
    <property type="match status" value="1"/>
</dbReference>
<evidence type="ECO:0000256" key="2">
    <source>
        <dbReference type="ARBA" id="ARBA00022500"/>
    </source>
</evidence>
<evidence type="ECO:0000256" key="5">
    <source>
        <dbReference type="ARBA" id="ARBA00048267"/>
    </source>
</evidence>
<dbReference type="InterPro" id="IPR000673">
    <property type="entry name" value="Sig_transdc_resp-reg_Me-estase"/>
</dbReference>
<name>A0A644ZBW7_9ZZZZ</name>
<dbReference type="AlphaFoldDB" id="A0A644ZBW7"/>
<dbReference type="Gene3D" id="3.40.50.180">
    <property type="entry name" value="Methylesterase CheB, C-terminal domain"/>
    <property type="match status" value="1"/>
</dbReference>
<gene>
    <name evidence="8" type="primary">cheB_44</name>
    <name evidence="8" type="ORF">SDC9_84387</name>
</gene>
<comment type="catalytic activity">
    <reaction evidence="5">
        <text>[protein]-L-glutamate 5-O-methyl ester + H2O = L-glutamyl-[protein] + methanol + H(+)</text>
        <dbReference type="Rhea" id="RHEA:23236"/>
        <dbReference type="Rhea" id="RHEA-COMP:10208"/>
        <dbReference type="Rhea" id="RHEA-COMP:10311"/>
        <dbReference type="ChEBI" id="CHEBI:15377"/>
        <dbReference type="ChEBI" id="CHEBI:15378"/>
        <dbReference type="ChEBI" id="CHEBI:17790"/>
        <dbReference type="ChEBI" id="CHEBI:29973"/>
        <dbReference type="ChEBI" id="CHEBI:82795"/>
        <dbReference type="EC" id="3.1.1.61"/>
    </reaction>
</comment>
<dbReference type="PANTHER" id="PTHR42872">
    <property type="entry name" value="PROTEIN-GLUTAMATE METHYLESTERASE/PROTEIN-GLUTAMINE GLUTAMINASE"/>
    <property type="match status" value="1"/>
</dbReference>
<keyword evidence="2" id="KW-0145">Chemotaxis</keyword>
<dbReference type="InterPro" id="IPR001789">
    <property type="entry name" value="Sig_transdc_resp-reg_receiver"/>
</dbReference>
<evidence type="ECO:0000259" key="7">
    <source>
        <dbReference type="PROSITE" id="PS50122"/>
    </source>
</evidence>
<feature type="domain" description="CheB-type methylesterase" evidence="7">
    <location>
        <begin position="161"/>
        <end position="349"/>
    </location>
</feature>
<reference evidence="8" key="1">
    <citation type="submission" date="2019-08" db="EMBL/GenBank/DDBJ databases">
        <authorList>
            <person name="Kucharzyk K."/>
            <person name="Murdoch R.W."/>
            <person name="Higgins S."/>
            <person name="Loffler F."/>
        </authorList>
    </citation>
    <scope>NUCLEOTIDE SEQUENCE</scope>
</reference>
<dbReference type="PIRSF" id="PIRSF000876">
    <property type="entry name" value="RR_chemtxs_CheB"/>
    <property type="match status" value="1"/>
</dbReference>
<dbReference type="CDD" id="cd17541">
    <property type="entry name" value="REC_CheB-like"/>
    <property type="match status" value="1"/>
</dbReference>
<dbReference type="Pfam" id="PF00072">
    <property type="entry name" value="Response_reg"/>
    <property type="match status" value="1"/>
</dbReference>
<dbReference type="SMART" id="SM00448">
    <property type="entry name" value="REC"/>
    <property type="match status" value="1"/>
</dbReference>
<dbReference type="InterPro" id="IPR011006">
    <property type="entry name" value="CheY-like_superfamily"/>
</dbReference>
<dbReference type="SUPFAM" id="SSF52738">
    <property type="entry name" value="Methylesterase CheB, C-terminal domain"/>
    <property type="match status" value="1"/>
</dbReference>
<sequence>MINKIKVLLAEDSLLEQKLLSNYILSDERFELVGLARNGKEASKMATDLKPDVISMDIIMPGMDGIEATGEIMHNCPVPIVIVSTIYQNSDILNAIKELEAGAVTIIPKPFGIGHPKHQSSVKKYLNTLALMSEIKVVRRKKSNNILNNSITQESQLDSRYKTKYDIAIIGASAGGPEGIRTILGMLNKNFNAPILIIQHIDPNFVDGFCSWLNSNSGIPIYICRDNEELQPGKAYLPPPGMHLKFKHKGIASIIPNKMEMSSVPSIDVTLESAVETYGGRTVAVLLSGMGKDGAKGMMKLKGVGALTMAQDEESSLIYGLNGEAIKSGAVIYTGNPEKLGKELITLFQ</sequence>
<dbReference type="PANTHER" id="PTHR42872:SF6">
    <property type="entry name" value="PROTEIN-GLUTAMATE METHYLESTERASE_PROTEIN-GLUTAMINE GLUTAMINASE"/>
    <property type="match status" value="1"/>
</dbReference>
<keyword evidence="3 8" id="KW-0378">Hydrolase</keyword>
<protein>
    <recommendedName>
        <fullName evidence="4">protein-glutamate methylesterase</fullName>
        <ecNumber evidence="4">3.1.1.61</ecNumber>
    </recommendedName>
</protein>
<dbReference type="InterPro" id="IPR008248">
    <property type="entry name" value="CheB-like"/>
</dbReference>
<dbReference type="GO" id="GO:0000156">
    <property type="term" value="F:phosphorelay response regulator activity"/>
    <property type="evidence" value="ECO:0007669"/>
    <property type="project" value="InterPro"/>
</dbReference>
<keyword evidence="1" id="KW-0963">Cytoplasm</keyword>
<dbReference type="GO" id="GO:0005737">
    <property type="term" value="C:cytoplasm"/>
    <property type="evidence" value="ECO:0007669"/>
    <property type="project" value="InterPro"/>
</dbReference>
<accession>A0A644ZBW7</accession>
<dbReference type="PROSITE" id="PS50122">
    <property type="entry name" value="CHEB"/>
    <property type="match status" value="1"/>
</dbReference>
<dbReference type="SUPFAM" id="SSF52172">
    <property type="entry name" value="CheY-like"/>
    <property type="match status" value="1"/>
</dbReference>
<organism evidence="8">
    <name type="scientific">bioreactor metagenome</name>
    <dbReference type="NCBI Taxonomy" id="1076179"/>
    <lineage>
        <taxon>unclassified sequences</taxon>
        <taxon>metagenomes</taxon>
        <taxon>ecological metagenomes</taxon>
    </lineage>
</organism>
<dbReference type="GO" id="GO:0008984">
    <property type="term" value="F:protein-glutamate methylesterase activity"/>
    <property type="evidence" value="ECO:0007669"/>
    <property type="project" value="UniProtKB-EC"/>
</dbReference>
<evidence type="ECO:0000256" key="1">
    <source>
        <dbReference type="ARBA" id="ARBA00022490"/>
    </source>
</evidence>
<feature type="domain" description="Response regulatory" evidence="6">
    <location>
        <begin position="6"/>
        <end position="124"/>
    </location>
</feature>
<evidence type="ECO:0000256" key="3">
    <source>
        <dbReference type="ARBA" id="ARBA00022801"/>
    </source>
</evidence>
<dbReference type="Pfam" id="PF01339">
    <property type="entry name" value="CheB_methylest"/>
    <property type="match status" value="1"/>
</dbReference>
<dbReference type="GO" id="GO:0006935">
    <property type="term" value="P:chemotaxis"/>
    <property type="evidence" value="ECO:0007669"/>
    <property type="project" value="UniProtKB-KW"/>
</dbReference>
<comment type="caution">
    <text evidence="8">The sequence shown here is derived from an EMBL/GenBank/DDBJ whole genome shotgun (WGS) entry which is preliminary data.</text>
</comment>
<dbReference type="EC" id="3.1.1.61" evidence="4"/>
<dbReference type="InterPro" id="IPR035909">
    <property type="entry name" value="CheB_C"/>
</dbReference>
<dbReference type="EMBL" id="VSSQ01008059">
    <property type="protein sequence ID" value="MPM37768.1"/>
    <property type="molecule type" value="Genomic_DNA"/>
</dbReference>
<evidence type="ECO:0000313" key="8">
    <source>
        <dbReference type="EMBL" id="MPM37768.1"/>
    </source>
</evidence>